<feature type="transmembrane region" description="Helical" evidence="10">
    <location>
        <begin position="111"/>
        <end position="132"/>
    </location>
</feature>
<dbReference type="EC" id="2.7.13.3" evidence="2"/>
<keyword evidence="10" id="KW-0812">Transmembrane</keyword>
<dbReference type="InterPro" id="IPR011712">
    <property type="entry name" value="Sig_transdc_His_kin_sub3_dim/P"/>
</dbReference>
<feature type="transmembrane region" description="Helical" evidence="10">
    <location>
        <begin position="71"/>
        <end position="91"/>
    </location>
</feature>
<evidence type="ECO:0000259" key="11">
    <source>
        <dbReference type="PROSITE" id="PS50109"/>
    </source>
</evidence>
<dbReference type="GO" id="GO:0046983">
    <property type="term" value="F:protein dimerization activity"/>
    <property type="evidence" value="ECO:0007669"/>
    <property type="project" value="InterPro"/>
</dbReference>
<evidence type="ECO:0000256" key="5">
    <source>
        <dbReference type="ARBA" id="ARBA00022741"/>
    </source>
</evidence>
<feature type="transmembrane region" description="Helical" evidence="10">
    <location>
        <begin position="48"/>
        <end position="64"/>
    </location>
</feature>
<evidence type="ECO:0000256" key="1">
    <source>
        <dbReference type="ARBA" id="ARBA00000085"/>
    </source>
</evidence>
<dbReference type="SMART" id="SM00387">
    <property type="entry name" value="HATPase_c"/>
    <property type="match status" value="1"/>
</dbReference>
<dbReference type="Gene3D" id="3.30.565.10">
    <property type="entry name" value="Histidine kinase-like ATPase, C-terminal domain"/>
    <property type="match status" value="1"/>
</dbReference>
<reference evidence="12 13" key="1">
    <citation type="submission" date="2021-01" db="EMBL/GenBank/DDBJ databases">
        <title>Whole genome shotgun sequence of Planotetraspora kaengkrachanensis NBRC 104272.</title>
        <authorList>
            <person name="Komaki H."/>
            <person name="Tamura T."/>
        </authorList>
    </citation>
    <scope>NUCLEOTIDE SEQUENCE [LARGE SCALE GENOMIC DNA]</scope>
    <source>
        <strain evidence="12 13">NBRC 104272</strain>
    </source>
</reference>
<dbReference type="CDD" id="cd16917">
    <property type="entry name" value="HATPase_UhpB-NarQ-NarX-like"/>
    <property type="match status" value="1"/>
</dbReference>
<feature type="transmembrane region" description="Helical" evidence="10">
    <location>
        <begin position="144"/>
        <end position="166"/>
    </location>
</feature>
<dbReference type="SUPFAM" id="SSF55874">
    <property type="entry name" value="ATPase domain of HSP90 chaperone/DNA topoisomerase II/histidine kinase"/>
    <property type="match status" value="1"/>
</dbReference>
<evidence type="ECO:0000313" key="13">
    <source>
        <dbReference type="Proteomes" id="UP000630097"/>
    </source>
</evidence>
<protein>
    <recommendedName>
        <fullName evidence="2">histidine kinase</fullName>
        <ecNumber evidence="2">2.7.13.3</ecNumber>
    </recommendedName>
</protein>
<evidence type="ECO:0000256" key="6">
    <source>
        <dbReference type="ARBA" id="ARBA00022777"/>
    </source>
</evidence>
<keyword evidence="5" id="KW-0547">Nucleotide-binding</keyword>
<dbReference type="PROSITE" id="PS50109">
    <property type="entry name" value="HIS_KIN"/>
    <property type="match status" value="1"/>
</dbReference>
<evidence type="ECO:0000256" key="2">
    <source>
        <dbReference type="ARBA" id="ARBA00012438"/>
    </source>
</evidence>
<comment type="caution">
    <text evidence="12">The sequence shown here is derived from an EMBL/GenBank/DDBJ whole genome shotgun (WGS) entry which is preliminary data.</text>
</comment>
<dbReference type="Pfam" id="PF02518">
    <property type="entry name" value="HATPase_c"/>
    <property type="match status" value="1"/>
</dbReference>
<feature type="transmembrane region" description="Helical" evidence="10">
    <location>
        <begin position="219"/>
        <end position="238"/>
    </location>
</feature>
<feature type="transmembrane region" description="Helical" evidence="10">
    <location>
        <begin position="301"/>
        <end position="319"/>
    </location>
</feature>
<keyword evidence="10" id="KW-1133">Transmembrane helix</keyword>
<feature type="transmembrane region" description="Helical" evidence="10">
    <location>
        <begin position="186"/>
        <end position="207"/>
    </location>
</feature>
<evidence type="ECO:0000256" key="3">
    <source>
        <dbReference type="ARBA" id="ARBA00022553"/>
    </source>
</evidence>
<accession>A0A8J3LXT1</accession>
<dbReference type="PANTHER" id="PTHR24421">
    <property type="entry name" value="NITRATE/NITRITE SENSOR PROTEIN NARX-RELATED"/>
    <property type="match status" value="1"/>
</dbReference>
<feature type="domain" description="Histidine kinase" evidence="11">
    <location>
        <begin position="577"/>
        <end position="662"/>
    </location>
</feature>
<keyword evidence="8" id="KW-0902">Two-component regulatory system</keyword>
<keyword evidence="10" id="KW-0472">Membrane</keyword>
<feature type="transmembrane region" description="Helical" evidence="10">
    <location>
        <begin position="275"/>
        <end position="295"/>
    </location>
</feature>
<gene>
    <name evidence="12" type="ORF">Pka01_15150</name>
</gene>
<evidence type="ECO:0000256" key="9">
    <source>
        <dbReference type="SAM" id="MobiDB-lite"/>
    </source>
</evidence>
<dbReference type="InterPro" id="IPR050482">
    <property type="entry name" value="Sensor_HK_TwoCompSys"/>
</dbReference>
<evidence type="ECO:0000313" key="12">
    <source>
        <dbReference type="EMBL" id="GIG78388.1"/>
    </source>
</evidence>
<keyword evidence="6" id="KW-0418">Kinase</keyword>
<dbReference type="InterPro" id="IPR036890">
    <property type="entry name" value="HATPase_C_sf"/>
</dbReference>
<dbReference type="PANTHER" id="PTHR24421:SF10">
    <property type="entry name" value="NITRATE_NITRITE SENSOR PROTEIN NARQ"/>
    <property type="match status" value="1"/>
</dbReference>
<dbReference type="GO" id="GO:0005524">
    <property type="term" value="F:ATP binding"/>
    <property type="evidence" value="ECO:0007669"/>
    <property type="project" value="UniProtKB-KW"/>
</dbReference>
<keyword evidence="3" id="KW-0597">Phosphoprotein</keyword>
<keyword evidence="7" id="KW-0067">ATP-binding</keyword>
<dbReference type="InterPro" id="IPR003594">
    <property type="entry name" value="HATPase_dom"/>
</dbReference>
<keyword evidence="13" id="KW-1185">Reference proteome</keyword>
<feature type="region of interest" description="Disordered" evidence="9">
    <location>
        <begin position="662"/>
        <end position="682"/>
    </location>
</feature>
<evidence type="ECO:0000256" key="4">
    <source>
        <dbReference type="ARBA" id="ARBA00022679"/>
    </source>
</evidence>
<dbReference type="AlphaFoldDB" id="A0A8J3LXT1"/>
<dbReference type="Gene3D" id="1.20.5.1930">
    <property type="match status" value="1"/>
</dbReference>
<dbReference type="Pfam" id="PF07730">
    <property type="entry name" value="HisKA_3"/>
    <property type="match status" value="1"/>
</dbReference>
<name>A0A8J3LXT1_9ACTN</name>
<evidence type="ECO:0000256" key="10">
    <source>
        <dbReference type="SAM" id="Phobius"/>
    </source>
</evidence>
<dbReference type="InterPro" id="IPR005467">
    <property type="entry name" value="His_kinase_dom"/>
</dbReference>
<dbReference type="GO" id="GO:0016020">
    <property type="term" value="C:membrane"/>
    <property type="evidence" value="ECO:0007669"/>
    <property type="project" value="InterPro"/>
</dbReference>
<dbReference type="EMBL" id="BONV01000004">
    <property type="protein sequence ID" value="GIG78388.1"/>
    <property type="molecule type" value="Genomic_DNA"/>
</dbReference>
<dbReference type="Proteomes" id="UP000630097">
    <property type="component" value="Unassembled WGS sequence"/>
</dbReference>
<comment type="catalytic activity">
    <reaction evidence="1">
        <text>ATP + protein L-histidine = ADP + protein N-phospho-L-histidine.</text>
        <dbReference type="EC" id="2.7.13.3"/>
    </reaction>
</comment>
<organism evidence="12 13">
    <name type="scientific">Planotetraspora kaengkrachanensis</name>
    <dbReference type="NCBI Taxonomy" id="575193"/>
    <lineage>
        <taxon>Bacteria</taxon>
        <taxon>Bacillati</taxon>
        <taxon>Actinomycetota</taxon>
        <taxon>Actinomycetes</taxon>
        <taxon>Streptosporangiales</taxon>
        <taxon>Streptosporangiaceae</taxon>
        <taxon>Planotetraspora</taxon>
    </lineage>
</organism>
<keyword evidence="4" id="KW-0808">Transferase</keyword>
<dbReference type="SUPFAM" id="SSF55781">
    <property type="entry name" value="GAF domain-like"/>
    <property type="match status" value="1"/>
</dbReference>
<evidence type="ECO:0000256" key="7">
    <source>
        <dbReference type="ARBA" id="ARBA00022840"/>
    </source>
</evidence>
<evidence type="ECO:0000256" key="8">
    <source>
        <dbReference type="ARBA" id="ARBA00023012"/>
    </source>
</evidence>
<proteinExistence type="predicted"/>
<sequence>MPTVSRAARIATVVTAACTLAVVLGLLLAVRAGHPFAELATGSELRQSVLAPAFGVAAILVLRGQPANRFGWLLLTEAVLNAVTVSLVGVVDELLPFPGLVGTIGEVLAPVAASIWLPAVGFGLGWIALLYPTGKLPSRRWRPVLWLAALGLAALSLGGLFSREFLVDVFPGLAHPYAPGWETAPVAFVGLIAIVGAGVASVVGLVVRWWRAEPPQRGQLGWFLVALFGLFVTGLFSVGWLLSLAMTVAFPLCLAAAVLRHGWFDGDLLLSRTVGYALVSLLIVGVFAFGVGVLGRTLGGAGVGAVVAAVAVAVFLAPVREAVQRITDRAVYGERRDPYTAMTRLGERLATAPHPDEVPATVVETVRRSLRVPYAAVSFPGDSAPAADAGERPEICHEVPLHSAGSLVATLVVGLRPGQRALDVADATLLSAFSAQVGPAVAAVQLTHDLRRSRERIVLAREEERRRLRRDLHDGLGPALAGMALGIGAAARTAQREGSSLTDLLGGLEGEARSGLNEVRRIVHDLRPAALDELGLMAALRQHAETVTVRDGGLKVTVTGPAELDTLPAAVEVAAYRIVMEAVTNTVRHAHAGNCRISIDLEDRLTIRVADDGVGLTRKAGQGGGVGLASMAERAAELGGAFDAATAPEGGTVITAVLHVSAQEGPTPREETAEPSTAGGAA</sequence>
<dbReference type="RefSeq" id="WP_203881859.1">
    <property type="nucleotide sequence ID" value="NZ_BAABHH010000006.1"/>
</dbReference>
<dbReference type="GO" id="GO:0000155">
    <property type="term" value="F:phosphorelay sensor kinase activity"/>
    <property type="evidence" value="ECO:0007669"/>
    <property type="project" value="InterPro"/>
</dbReference>